<proteinExistence type="predicted"/>
<dbReference type="Proteomes" id="UP000527860">
    <property type="component" value="Unassembled WGS sequence"/>
</dbReference>
<protein>
    <submittedName>
        <fullName evidence="1">Uncharacterized protein</fullName>
    </submittedName>
</protein>
<dbReference type="EMBL" id="JABEVU030000001">
    <property type="protein sequence ID" value="MDB0579515.1"/>
    <property type="molecule type" value="Genomic_DNA"/>
</dbReference>
<evidence type="ECO:0000313" key="2">
    <source>
        <dbReference type="EMBL" id="MDB0579515.1"/>
    </source>
</evidence>
<evidence type="ECO:0000313" key="1">
    <source>
        <dbReference type="EMBL" id="KIH71450.1"/>
    </source>
</evidence>
<reference evidence="4" key="2">
    <citation type="submission" date="2020-04" db="EMBL/GenBank/DDBJ databases">
        <title>Genome analysis and biological profiling of marine Cellulosimicrobium funkei MOSEL-ME6.</title>
        <authorList>
            <person name="Tanveer F."/>
            <person name="Xie Y."/>
            <person name="Shinwari Z.K."/>
        </authorList>
    </citation>
    <scope>NUCLEOTIDE SEQUENCE [LARGE SCALE GENOMIC DNA]</scope>
    <source>
        <strain evidence="4">MOSEL-ME25</strain>
    </source>
</reference>
<accession>A0A0C2HCM3</accession>
<keyword evidence="4" id="KW-1185">Reference proteome</keyword>
<dbReference type="RefSeq" id="WP_040104914.1">
    <property type="nucleotide sequence ID" value="NZ_JABEVU030000001.1"/>
</dbReference>
<reference evidence="1 3" key="1">
    <citation type="submission" date="2015-01" db="EMBL/GenBank/DDBJ databases">
        <title>Genome sequences of high lactate-tolerant strain Salinicoccus roseus W12 with industrial interest.</title>
        <authorList>
            <person name="Wang H."/>
            <person name="Yu B."/>
        </authorList>
    </citation>
    <scope>NUCLEOTIDE SEQUENCE [LARGE SCALE GENOMIC DNA]</scope>
    <source>
        <strain evidence="1 3">W12</strain>
    </source>
</reference>
<dbReference type="Proteomes" id="UP000031546">
    <property type="component" value="Unassembled WGS sequence"/>
</dbReference>
<gene>
    <name evidence="2" type="ORF">F7P68_0003155</name>
    <name evidence="1" type="ORF">SN16_01850</name>
</gene>
<reference evidence="2 4" key="4">
    <citation type="submission" date="2022-12" db="EMBL/GenBank/DDBJ databases">
        <title>Genome analysis and biological profiling of marine Salinicoccus roseus MOSEL-ME25.</title>
        <authorList>
            <person name="Mirza F.T."/>
            <person name="Xie Y."/>
            <person name="Shinwari Z.K."/>
        </authorList>
    </citation>
    <scope>NUCLEOTIDE SEQUENCE [LARGE SCALE GENOMIC DNA]</scope>
    <source>
        <strain evidence="2 4">MOSEL-ME25</strain>
    </source>
</reference>
<reference evidence="2" key="3">
    <citation type="submission" date="2020-04" db="EMBL/GenBank/DDBJ databases">
        <authorList>
            <person name="Tanveer F."/>
            <person name="Xie Y."/>
            <person name="Shinwari Z.K."/>
        </authorList>
    </citation>
    <scope>NUCLEOTIDE SEQUENCE</scope>
    <source>
        <strain evidence="2">MOSEL-ME25</strain>
    </source>
</reference>
<sequence>MQFDDYRKVYCSMYKKYYEAAVLEDQLAFNGSNASMGQLSNPQEATIVKVSKSPESIYSAKKLIDASKAGNDRLIIDIEEDVKPYYISCLEKNVNFKKKPENNVFRLQAGYEYRLIMNVFITGELLVKPVFVSYRDGEKMKVQKIEENKPLILNKGEDMGRLAFKVQGTGRIVIDNIFFISNKI</sequence>
<evidence type="ECO:0000313" key="4">
    <source>
        <dbReference type="Proteomes" id="UP000527860"/>
    </source>
</evidence>
<comment type="caution">
    <text evidence="1">The sequence shown here is derived from an EMBL/GenBank/DDBJ whole genome shotgun (WGS) entry which is preliminary data.</text>
</comment>
<name>A0A0C2HCM3_9STAP</name>
<dbReference type="AlphaFoldDB" id="A0A0C2HCM3"/>
<dbReference type="EMBL" id="JXII01000002">
    <property type="protein sequence ID" value="KIH71450.1"/>
    <property type="molecule type" value="Genomic_DNA"/>
</dbReference>
<organism evidence="1 3">
    <name type="scientific">Salinicoccus roseus</name>
    <dbReference type="NCBI Taxonomy" id="45670"/>
    <lineage>
        <taxon>Bacteria</taxon>
        <taxon>Bacillati</taxon>
        <taxon>Bacillota</taxon>
        <taxon>Bacilli</taxon>
        <taxon>Bacillales</taxon>
        <taxon>Staphylococcaceae</taxon>
        <taxon>Salinicoccus</taxon>
    </lineage>
</organism>
<evidence type="ECO:0000313" key="3">
    <source>
        <dbReference type="Proteomes" id="UP000031546"/>
    </source>
</evidence>
<dbReference type="GeneID" id="77844283"/>